<dbReference type="InterPro" id="IPR019253">
    <property type="entry name" value="DUF2244_TM"/>
</dbReference>
<dbReference type="STRING" id="489703.SAMN04488038_102182"/>
<keyword evidence="1" id="KW-1133">Transmembrane helix</keyword>
<reference evidence="3" key="1">
    <citation type="submission" date="2016-10" db="EMBL/GenBank/DDBJ databases">
        <authorList>
            <person name="Varghese N."/>
            <person name="Submissions S."/>
        </authorList>
    </citation>
    <scope>NUCLEOTIDE SEQUENCE [LARGE SCALE GENOMIC DNA]</scope>
    <source>
        <strain evidence="3">DSM 25927</strain>
    </source>
</reference>
<keyword evidence="1" id="KW-0472">Membrane</keyword>
<protein>
    <submittedName>
        <fullName evidence="2">Uncharacterized membrane protein</fullName>
    </submittedName>
</protein>
<dbReference type="EMBL" id="FOFS01000002">
    <property type="protein sequence ID" value="SEP91152.1"/>
    <property type="molecule type" value="Genomic_DNA"/>
</dbReference>
<proteinExistence type="predicted"/>
<evidence type="ECO:0000313" key="2">
    <source>
        <dbReference type="EMBL" id="SEP91152.1"/>
    </source>
</evidence>
<gene>
    <name evidence="2" type="ORF">SAMN04488038_102182</name>
</gene>
<evidence type="ECO:0000256" key="1">
    <source>
        <dbReference type="SAM" id="Phobius"/>
    </source>
</evidence>
<feature type="transmembrane region" description="Helical" evidence="1">
    <location>
        <begin position="44"/>
        <end position="64"/>
    </location>
</feature>
<feature type="transmembrane region" description="Helical" evidence="1">
    <location>
        <begin position="70"/>
        <end position="89"/>
    </location>
</feature>
<keyword evidence="3" id="KW-1185">Reference proteome</keyword>
<dbReference type="RefSeq" id="WP_093282124.1">
    <property type="nucleotide sequence ID" value="NZ_FOFS01000002.1"/>
</dbReference>
<dbReference type="Proteomes" id="UP000199233">
    <property type="component" value="Unassembled WGS sequence"/>
</dbReference>
<dbReference type="OrthoDB" id="7062615at2"/>
<dbReference type="Pfam" id="PF10003">
    <property type="entry name" value="DUF2244"/>
    <property type="match status" value="1"/>
</dbReference>
<keyword evidence="1" id="KW-0812">Transmembrane</keyword>
<name>A0A1H9BQB9_9GAMM</name>
<accession>A0A1H9BQB9</accession>
<evidence type="ECO:0000313" key="3">
    <source>
        <dbReference type="Proteomes" id="UP000199233"/>
    </source>
</evidence>
<organism evidence="2 3">
    <name type="scientific">Solimonas aquatica</name>
    <dbReference type="NCBI Taxonomy" id="489703"/>
    <lineage>
        <taxon>Bacteria</taxon>
        <taxon>Pseudomonadati</taxon>
        <taxon>Pseudomonadota</taxon>
        <taxon>Gammaproteobacteria</taxon>
        <taxon>Nevskiales</taxon>
        <taxon>Nevskiaceae</taxon>
        <taxon>Solimonas</taxon>
    </lineage>
</organism>
<dbReference type="AlphaFoldDB" id="A0A1H9BQB9"/>
<sequence length="187" mass="20699">MRFSLRLFHAMLYNRKQGPKCVTPMVRDTQIVIGPNASLSVTQAWLFMGLTALVSMVIGIAMVSQGLWPVLPFAGLELLALGAGLYVSVRRNAYREVIRFGEETVYIEFGALGRGVLASASLPRYWVRAVLEAGGSAHAPTQLALVYAGQRVRIGRCLTDEERELLHQRLQDLLSSTRRMPGTPEQN</sequence>